<dbReference type="AlphaFoldDB" id="A0A6F9DKS4"/>
<dbReference type="InterPro" id="IPR038538">
    <property type="entry name" value="MTERF_sf"/>
</dbReference>
<dbReference type="Gene3D" id="1.25.70.10">
    <property type="entry name" value="Transcription termination factor 3, mitochondrial"/>
    <property type="match status" value="1"/>
</dbReference>
<evidence type="ECO:0000313" key="1">
    <source>
        <dbReference type="EMBL" id="CAB3264044.1"/>
    </source>
</evidence>
<reference evidence="1" key="1">
    <citation type="submission" date="2020-04" db="EMBL/GenBank/DDBJ databases">
        <authorList>
            <person name="Neveu A P."/>
        </authorList>
    </citation>
    <scope>NUCLEOTIDE SEQUENCE</scope>
    <source>
        <tissue evidence="1">Whole embryo</tissue>
    </source>
</reference>
<name>A0A6F9DKS4_9ASCI</name>
<organism evidence="1">
    <name type="scientific">Phallusia mammillata</name>
    <dbReference type="NCBI Taxonomy" id="59560"/>
    <lineage>
        <taxon>Eukaryota</taxon>
        <taxon>Metazoa</taxon>
        <taxon>Chordata</taxon>
        <taxon>Tunicata</taxon>
        <taxon>Ascidiacea</taxon>
        <taxon>Phlebobranchia</taxon>
        <taxon>Ascidiidae</taxon>
        <taxon>Phallusia</taxon>
    </lineage>
</organism>
<accession>A0A6F9DKS4</accession>
<gene>
    <name evidence="1" type="primary">Mterf4</name>
</gene>
<proteinExistence type="evidence at transcript level"/>
<dbReference type="EMBL" id="LR788182">
    <property type="protein sequence ID" value="CAB3264044.1"/>
    <property type="molecule type" value="mRNA"/>
</dbReference>
<protein>
    <submittedName>
        <fullName evidence="1">Transcription termination factor 4, mitochondrial-like</fullName>
    </submittedName>
</protein>
<sequence>MWSGHLLRKIVSSSQQLCKSNQLKFCFISTIKDINDEFHLPLNLHPKQPTDVTVQKMEEFLAPEGDFGLTPGLLRKAVTNCPELLSLRPIDIKVRLRSLQLHLNTSELRQLLANSPQTLLVDHKKLSKQVERVLNVSGLTRKEVKGLLTFAGQYFIDPVESRKKMDYLHLHIGEIKYEMDVLLAIVNVSLQDITLRHEFLSRRGQHFLPDRHGSTKITNPSVPDMILSPLEYFCEKVAFCDVKEFELFCKIYQHEEEILKSIEEAEDLSDSDDAPSELADYLIRHLKGNEITKTENNLHEN</sequence>